<dbReference type="EMBL" id="UINC01216023">
    <property type="protein sequence ID" value="SVE41986.1"/>
    <property type="molecule type" value="Genomic_DNA"/>
</dbReference>
<keyword evidence="1" id="KW-1133">Transmembrane helix</keyword>
<protein>
    <submittedName>
        <fullName evidence="2">Uncharacterized protein</fullName>
    </submittedName>
</protein>
<proteinExistence type="predicted"/>
<name>A0A383DBU9_9ZZZZ</name>
<feature type="transmembrane region" description="Helical" evidence="1">
    <location>
        <begin position="9"/>
        <end position="27"/>
    </location>
</feature>
<feature type="non-terminal residue" evidence="2">
    <location>
        <position position="53"/>
    </location>
</feature>
<evidence type="ECO:0000256" key="1">
    <source>
        <dbReference type="SAM" id="Phobius"/>
    </source>
</evidence>
<organism evidence="2">
    <name type="scientific">marine metagenome</name>
    <dbReference type="NCBI Taxonomy" id="408172"/>
    <lineage>
        <taxon>unclassified sequences</taxon>
        <taxon>metagenomes</taxon>
        <taxon>ecological metagenomes</taxon>
    </lineage>
</organism>
<sequence>MHVLLNSRYFLWALLYIALVAETYRYFLGISFYGEYLHWTAVQSARLIIVTLA</sequence>
<evidence type="ECO:0000313" key="2">
    <source>
        <dbReference type="EMBL" id="SVE41986.1"/>
    </source>
</evidence>
<dbReference type="AlphaFoldDB" id="A0A383DBU9"/>
<keyword evidence="1" id="KW-0472">Membrane</keyword>
<keyword evidence="1" id="KW-0812">Transmembrane</keyword>
<reference evidence="2" key="1">
    <citation type="submission" date="2018-05" db="EMBL/GenBank/DDBJ databases">
        <authorList>
            <person name="Lanie J.A."/>
            <person name="Ng W.-L."/>
            <person name="Kazmierczak K.M."/>
            <person name="Andrzejewski T.M."/>
            <person name="Davidsen T.M."/>
            <person name="Wayne K.J."/>
            <person name="Tettelin H."/>
            <person name="Glass J.I."/>
            <person name="Rusch D."/>
            <person name="Podicherti R."/>
            <person name="Tsui H.-C.T."/>
            <person name="Winkler M.E."/>
        </authorList>
    </citation>
    <scope>NUCLEOTIDE SEQUENCE</scope>
</reference>
<accession>A0A383DBU9</accession>
<gene>
    <name evidence="2" type="ORF">METZ01_LOCUS494840</name>
</gene>